<dbReference type="Proteomes" id="UP001143981">
    <property type="component" value="Unassembled WGS sequence"/>
</dbReference>
<dbReference type="Pfam" id="PF03810">
    <property type="entry name" value="IBN_N"/>
    <property type="match status" value="1"/>
</dbReference>
<keyword evidence="7" id="KW-0539">Nucleus</keyword>
<keyword evidence="5" id="KW-0677">Repeat</keyword>
<feature type="non-terminal residue" evidence="9">
    <location>
        <position position="1"/>
    </location>
</feature>
<dbReference type="EMBL" id="JANBOI010000859">
    <property type="protein sequence ID" value="KAJ1728256.1"/>
    <property type="molecule type" value="Genomic_DNA"/>
</dbReference>
<evidence type="ECO:0000256" key="7">
    <source>
        <dbReference type="ARBA" id="ARBA00023242"/>
    </source>
</evidence>
<dbReference type="GO" id="GO:0005737">
    <property type="term" value="C:cytoplasm"/>
    <property type="evidence" value="ECO:0007669"/>
    <property type="project" value="UniProtKB-SubCell"/>
</dbReference>
<evidence type="ECO:0000256" key="3">
    <source>
        <dbReference type="ARBA" id="ARBA00022448"/>
    </source>
</evidence>
<dbReference type="InterPro" id="IPR040122">
    <property type="entry name" value="Importin_beta"/>
</dbReference>
<evidence type="ECO:0000256" key="2">
    <source>
        <dbReference type="ARBA" id="ARBA00004496"/>
    </source>
</evidence>
<dbReference type="SUPFAM" id="SSF48371">
    <property type="entry name" value="ARM repeat"/>
    <property type="match status" value="1"/>
</dbReference>
<evidence type="ECO:0000256" key="1">
    <source>
        <dbReference type="ARBA" id="ARBA00004123"/>
    </source>
</evidence>
<keyword evidence="4" id="KW-0963">Cytoplasm</keyword>
<keyword evidence="6" id="KW-0653">Protein transport</keyword>
<evidence type="ECO:0000313" key="9">
    <source>
        <dbReference type="EMBL" id="KAJ1728256.1"/>
    </source>
</evidence>
<accession>A0A9W7Y5E0</accession>
<comment type="caution">
    <text evidence="9">The sequence shown here is derived from an EMBL/GenBank/DDBJ whole genome shotgun (WGS) entry which is preliminary data.</text>
</comment>
<evidence type="ECO:0000259" key="8">
    <source>
        <dbReference type="PROSITE" id="PS50166"/>
    </source>
</evidence>
<dbReference type="InterPro" id="IPR001494">
    <property type="entry name" value="Importin-beta_N"/>
</dbReference>
<organism evidence="9 10">
    <name type="scientific">Coemansia biformis</name>
    <dbReference type="NCBI Taxonomy" id="1286918"/>
    <lineage>
        <taxon>Eukaryota</taxon>
        <taxon>Fungi</taxon>
        <taxon>Fungi incertae sedis</taxon>
        <taxon>Zoopagomycota</taxon>
        <taxon>Kickxellomycotina</taxon>
        <taxon>Kickxellomycetes</taxon>
        <taxon>Kickxellales</taxon>
        <taxon>Kickxellaceae</taxon>
        <taxon>Coemansia</taxon>
    </lineage>
</organism>
<dbReference type="PANTHER" id="PTHR10527">
    <property type="entry name" value="IMPORTIN BETA"/>
    <property type="match status" value="1"/>
</dbReference>
<reference evidence="9" key="1">
    <citation type="submission" date="2022-07" db="EMBL/GenBank/DDBJ databases">
        <title>Phylogenomic reconstructions and comparative analyses of Kickxellomycotina fungi.</title>
        <authorList>
            <person name="Reynolds N.K."/>
            <person name="Stajich J.E."/>
            <person name="Barry K."/>
            <person name="Grigoriev I.V."/>
            <person name="Crous P."/>
            <person name="Smith M.E."/>
        </authorList>
    </citation>
    <scope>NUCLEOTIDE SEQUENCE</scope>
    <source>
        <strain evidence="9">BCRC 34381</strain>
    </source>
</reference>
<evidence type="ECO:0000256" key="6">
    <source>
        <dbReference type="ARBA" id="ARBA00022927"/>
    </source>
</evidence>
<dbReference type="OrthoDB" id="7862313at2759"/>
<dbReference type="GO" id="GO:0031267">
    <property type="term" value="F:small GTPase binding"/>
    <property type="evidence" value="ECO:0007669"/>
    <property type="project" value="InterPro"/>
</dbReference>
<name>A0A9W7Y5E0_9FUNG</name>
<evidence type="ECO:0000256" key="4">
    <source>
        <dbReference type="ARBA" id="ARBA00022490"/>
    </source>
</evidence>
<proteinExistence type="predicted"/>
<dbReference type="PROSITE" id="PS50166">
    <property type="entry name" value="IMPORTIN_B_NT"/>
    <property type="match status" value="1"/>
</dbReference>
<gene>
    <name evidence="9" type="ORF">LPJ61_004130</name>
</gene>
<dbReference type="InterPro" id="IPR011989">
    <property type="entry name" value="ARM-like"/>
</dbReference>
<evidence type="ECO:0000256" key="5">
    <source>
        <dbReference type="ARBA" id="ARBA00022737"/>
    </source>
</evidence>
<sequence>PQYVNGLQDLLQRLAFASDTSTIQTVTATLSQQFYTTAACVPALLTIAKDDQQWQVRQLAAVELRKRIGKFWDGIDDNTQQQMRDAILRAIVDESNDLTRHGLARVISSIARSDIPNQKWGDLIQFLYTCCQSAQVAHREIGVYVLDSLFETIADVMGAHTKNLFELFSVLVNDGESRVVQVTTVEALGKLADFIEPGDRASIGAFQGLVPSMVRVLQNCLASSDEDLASRCFEVFNGMLLLDTPLLNRYVGELVEFGINVGSSEELDDNLRIMALNFLVWTTT</sequence>
<comment type="subcellular location">
    <subcellularLocation>
        <location evidence="2">Cytoplasm</location>
    </subcellularLocation>
    <subcellularLocation>
        <location evidence="1">Nucleus</location>
    </subcellularLocation>
</comment>
<dbReference type="Pfam" id="PF25780">
    <property type="entry name" value="TPR_IPO5"/>
    <property type="match status" value="1"/>
</dbReference>
<keyword evidence="10" id="KW-1185">Reference proteome</keyword>
<dbReference type="Gene3D" id="1.25.10.10">
    <property type="entry name" value="Leucine-rich Repeat Variant"/>
    <property type="match status" value="1"/>
</dbReference>
<dbReference type="AlphaFoldDB" id="A0A9W7Y5E0"/>
<dbReference type="InterPro" id="IPR016024">
    <property type="entry name" value="ARM-type_fold"/>
</dbReference>
<dbReference type="SMART" id="SM00913">
    <property type="entry name" value="IBN_N"/>
    <property type="match status" value="1"/>
</dbReference>
<evidence type="ECO:0000313" key="10">
    <source>
        <dbReference type="Proteomes" id="UP001143981"/>
    </source>
</evidence>
<feature type="domain" description="Importin N-terminal" evidence="8">
    <location>
        <begin position="47"/>
        <end position="93"/>
    </location>
</feature>
<keyword evidence="3" id="KW-0813">Transport</keyword>
<protein>
    <recommendedName>
        <fullName evidence="8">Importin N-terminal domain-containing protein</fullName>
    </recommendedName>
</protein>
<dbReference type="GO" id="GO:0006606">
    <property type="term" value="P:protein import into nucleus"/>
    <property type="evidence" value="ECO:0007669"/>
    <property type="project" value="InterPro"/>
</dbReference>
<dbReference type="InterPro" id="IPR057672">
    <property type="entry name" value="TPR_IPO4/5"/>
</dbReference>